<dbReference type="PANTHER" id="PTHR19920">
    <property type="entry name" value="WD40 PROTEIN CIAO1"/>
    <property type="match status" value="1"/>
</dbReference>
<dbReference type="Proteomes" id="UP001251528">
    <property type="component" value="Unassembled WGS sequence"/>
</dbReference>
<dbReference type="SMART" id="SM00320">
    <property type="entry name" value="WD40"/>
    <property type="match status" value="6"/>
</dbReference>
<dbReference type="InterPro" id="IPR028608">
    <property type="entry name" value="CIAO1/Cia1"/>
</dbReference>
<evidence type="ECO:0000313" key="7">
    <source>
        <dbReference type="Proteomes" id="UP001251528"/>
    </source>
</evidence>
<dbReference type="PANTHER" id="PTHR19920:SF0">
    <property type="entry name" value="CYTOSOLIC IRON-SULFUR PROTEIN ASSEMBLY PROTEIN CIAO1-RELATED"/>
    <property type="match status" value="1"/>
</dbReference>
<dbReference type="Gene3D" id="2.130.10.10">
    <property type="entry name" value="YVTN repeat-like/Quinoprotein amine dehydrogenase"/>
    <property type="match status" value="1"/>
</dbReference>
<sequence length="471" mass="51748">MPSAAPPSMTTTIEPIQPFRPDLHERAWASIPHPTLPLIATAHAKSVTIFSLSTLSSHSTLTGGHTRSVRTVAWKPGLPSQKLCLVSGSFDATAGLWRWDGDPAAGPGTDEVTLETEITTSSCRSGGEGISDLSDTGYKDWEFTLVLEGHDSEIKSCAFAPSGAYFATCSRDKSVWIWEDIGASEADDEWETIAVLSEHEGDVKAVAWCPDVPGRNSRRQYSADVLASASYDNTVRIWREDGDGEWVCVAVLDGHEGTVWGIEWESRPRNSSFPRLLSYSADGTMRLWAVQEEQNEEDDDSSTAGRSALGGIPNTMRRSLREDWRCTSVLPTVHNRDIYSVTWSKKTGLVASTGRDGSIALYRENDRSEPSSTTDSRNEKARSGDQMSSNNADGLRSTSTQSTSTWDLLATIPNAHGPFEVNHITWCLRYDAASERRGEEEMLVTTGDDGVVKSWQVKTRDQDFGVSERSR</sequence>
<comment type="similarity">
    <text evidence="3">Belongs to the WD repeat CIA1 family.</text>
</comment>
<proteinExistence type="inferred from homology"/>
<evidence type="ECO:0000256" key="3">
    <source>
        <dbReference type="HAMAP-Rule" id="MF_03037"/>
    </source>
</evidence>
<feature type="repeat" description="WD" evidence="4">
    <location>
        <begin position="252"/>
        <end position="298"/>
    </location>
</feature>
<feature type="repeat" description="WD" evidence="4">
    <location>
        <begin position="196"/>
        <end position="238"/>
    </location>
</feature>
<protein>
    <recommendedName>
        <fullName evidence="3">Probable cytosolic iron-sulfur protein assembly protein 1</fullName>
    </recommendedName>
</protein>
<evidence type="ECO:0000256" key="2">
    <source>
        <dbReference type="ARBA" id="ARBA00022737"/>
    </source>
</evidence>
<dbReference type="PROSITE" id="PS50294">
    <property type="entry name" value="WD_REPEATS_REGION"/>
    <property type="match status" value="1"/>
</dbReference>
<feature type="repeat" description="WD" evidence="4">
    <location>
        <begin position="147"/>
        <end position="179"/>
    </location>
</feature>
<dbReference type="HAMAP" id="MF_03037">
    <property type="entry name" value="ciao1"/>
    <property type="match status" value="1"/>
</dbReference>
<keyword evidence="2" id="KW-0677">Repeat</keyword>
<evidence type="ECO:0000256" key="1">
    <source>
        <dbReference type="ARBA" id="ARBA00022574"/>
    </source>
</evidence>
<accession>A0AAJ0CXL7</accession>
<evidence type="ECO:0000313" key="6">
    <source>
        <dbReference type="EMBL" id="KAK2612849.1"/>
    </source>
</evidence>
<feature type="region of interest" description="Disordered" evidence="5">
    <location>
        <begin position="360"/>
        <end position="400"/>
    </location>
</feature>
<evidence type="ECO:0000256" key="5">
    <source>
        <dbReference type="SAM" id="MobiDB-lite"/>
    </source>
</evidence>
<reference evidence="6" key="1">
    <citation type="submission" date="2023-06" db="EMBL/GenBank/DDBJ databases">
        <title>Conoideocrella luteorostrata (Hypocreales: Clavicipitaceae), a potential biocontrol fungus for elongate hemlock scale in United States Christmas tree production areas.</title>
        <authorList>
            <person name="Barrett H."/>
            <person name="Lovett B."/>
            <person name="Macias A.M."/>
            <person name="Stajich J.E."/>
            <person name="Kasson M.T."/>
        </authorList>
    </citation>
    <scope>NUCLEOTIDE SEQUENCE</scope>
    <source>
        <strain evidence="6">ARSEF 14590</strain>
    </source>
</reference>
<keyword evidence="1 4" id="KW-0853">WD repeat</keyword>
<dbReference type="InterPro" id="IPR036322">
    <property type="entry name" value="WD40_repeat_dom_sf"/>
</dbReference>
<feature type="compositionally biased region" description="Polar residues" evidence="5">
    <location>
        <begin position="385"/>
        <end position="400"/>
    </location>
</feature>
<evidence type="ECO:0000256" key="4">
    <source>
        <dbReference type="PROSITE-ProRule" id="PRU00221"/>
    </source>
</evidence>
<comment type="function">
    <text evidence="3">Essential component of the cytosolic iron-sulfur (Fe/S) protein assembly machinery. Required for the maturation of extramitochondrial Fe/S proteins.</text>
</comment>
<dbReference type="EMBL" id="JASWJB010000011">
    <property type="protein sequence ID" value="KAK2612849.1"/>
    <property type="molecule type" value="Genomic_DNA"/>
</dbReference>
<dbReference type="InterPro" id="IPR015943">
    <property type="entry name" value="WD40/YVTN_repeat-like_dom_sf"/>
</dbReference>
<dbReference type="SUPFAM" id="SSF50978">
    <property type="entry name" value="WD40 repeat-like"/>
    <property type="match status" value="1"/>
</dbReference>
<dbReference type="GO" id="GO:0016226">
    <property type="term" value="P:iron-sulfur cluster assembly"/>
    <property type="evidence" value="ECO:0007669"/>
    <property type="project" value="UniProtKB-UniRule"/>
</dbReference>
<gene>
    <name evidence="3 6" type="primary">CIA1</name>
    <name evidence="6" type="ORF">QQS21_001129</name>
</gene>
<dbReference type="PROSITE" id="PS50082">
    <property type="entry name" value="WD_REPEATS_2"/>
    <property type="match status" value="3"/>
</dbReference>
<dbReference type="InterPro" id="IPR001680">
    <property type="entry name" value="WD40_rpt"/>
</dbReference>
<dbReference type="AlphaFoldDB" id="A0AAJ0CXL7"/>
<organism evidence="6 7">
    <name type="scientific">Conoideocrella luteorostrata</name>
    <dbReference type="NCBI Taxonomy" id="1105319"/>
    <lineage>
        <taxon>Eukaryota</taxon>
        <taxon>Fungi</taxon>
        <taxon>Dikarya</taxon>
        <taxon>Ascomycota</taxon>
        <taxon>Pezizomycotina</taxon>
        <taxon>Sordariomycetes</taxon>
        <taxon>Hypocreomycetidae</taxon>
        <taxon>Hypocreales</taxon>
        <taxon>Clavicipitaceae</taxon>
        <taxon>Conoideocrella</taxon>
    </lineage>
</organism>
<name>A0AAJ0CXL7_9HYPO</name>
<feature type="region of interest" description="Disordered" evidence="5">
    <location>
        <begin position="292"/>
        <end position="314"/>
    </location>
</feature>
<keyword evidence="7" id="KW-1185">Reference proteome</keyword>
<dbReference type="Pfam" id="PF00400">
    <property type="entry name" value="WD40"/>
    <property type="match status" value="5"/>
</dbReference>
<dbReference type="GO" id="GO:0097361">
    <property type="term" value="C:cytosolic [4Fe-4S] assembly targeting complex"/>
    <property type="evidence" value="ECO:0007669"/>
    <property type="project" value="InterPro"/>
</dbReference>
<comment type="caution">
    <text evidence="6">The sequence shown here is derived from an EMBL/GenBank/DDBJ whole genome shotgun (WGS) entry which is preliminary data.</text>
</comment>